<dbReference type="KEGG" id="soh:D1869_03735"/>
<evidence type="ECO:0000313" key="3">
    <source>
        <dbReference type="EMBL" id="QGR16411.1"/>
    </source>
</evidence>
<keyword evidence="1" id="KW-0472">Membrane</keyword>
<feature type="transmembrane region" description="Helical" evidence="1">
    <location>
        <begin position="351"/>
        <end position="371"/>
    </location>
</feature>
<feature type="transmembrane region" description="Helical" evidence="1">
    <location>
        <begin position="293"/>
        <end position="313"/>
    </location>
</feature>
<evidence type="ECO:0000313" key="4">
    <source>
        <dbReference type="Proteomes" id="UP000427373"/>
    </source>
</evidence>
<feature type="transmembrane region" description="Helical" evidence="1">
    <location>
        <begin position="20"/>
        <end position="45"/>
    </location>
</feature>
<organism evidence="3 4">
    <name type="scientific">Sulfurisphaera ohwakuensis</name>
    <dbReference type="NCBI Taxonomy" id="69656"/>
    <lineage>
        <taxon>Archaea</taxon>
        <taxon>Thermoproteota</taxon>
        <taxon>Thermoprotei</taxon>
        <taxon>Sulfolobales</taxon>
        <taxon>Sulfolobaceae</taxon>
        <taxon>Sulfurisphaera</taxon>
    </lineage>
</organism>
<name>A0A650CEY0_SULOH</name>
<keyword evidence="4" id="KW-1185">Reference proteome</keyword>
<reference evidence="3 4" key="1">
    <citation type="submission" date="2019-10" db="EMBL/GenBank/DDBJ databases">
        <title>Genome Sequences from Six Type Strain Members of the Archaeal Family Sulfolobaceae: Acidianus ambivalens, Acidianus infernus, Metallosphaera prunae, Stygiolobus azoricus, Sulfolobus metallicus, and Sulfurisphaera ohwakuensis.</title>
        <authorList>
            <person name="Counts J.A."/>
            <person name="Kelly R.M."/>
        </authorList>
    </citation>
    <scope>NUCLEOTIDE SEQUENCE [LARGE SCALE GENOMIC DNA]</scope>
    <source>
        <strain evidence="3 4">TA-1</strain>
    </source>
</reference>
<feature type="transmembrane region" description="Helical" evidence="1">
    <location>
        <begin position="177"/>
        <end position="197"/>
    </location>
</feature>
<dbReference type="Proteomes" id="UP000427373">
    <property type="component" value="Chromosome"/>
</dbReference>
<evidence type="ECO:0000256" key="1">
    <source>
        <dbReference type="SAM" id="Phobius"/>
    </source>
</evidence>
<feature type="transmembrane region" description="Helical" evidence="1">
    <location>
        <begin position="383"/>
        <end position="400"/>
    </location>
</feature>
<keyword evidence="1" id="KW-0812">Transmembrane</keyword>
<gene>
    <name evidence="3" type="ORF">D1869_03735</name>
    <name evidence="2" type="ORF">HNQ62_002526</name>
</gene>
<dbReference type="EMBL" id="JACHFY010000023">
    <property type="protein sequence ID" value="MBB5254752.1"/>
    <property type="molecule type" value="Genomic_DNA"/>
</dbReference>
<feature type="transmembrane region" description="Helical" evidence="1">
    <location>
        <begin position="51"/>
        <end position="75"/>
    </location>
</feature>
<feature type="transmembrane region" description="Helical" evidence="1">
    <location>
        <begin position="149"/>
        <end position="171"/>
    </location>
</feature>
<dbReference type="EMBL" id="CP045484">
    <property type="protein sequence ID" value="QGR16411.1"/>
    <property type="molecule type" value="Genomic_DNA"/>
</dbReference>
<dbReference type="Proteomes" id="UP000582213">
    <property type="component" value="Unassembled WGS sequence"/>
</dbReference>
<feature type="transmembrane region" description="Helical" evidence="1">
    <location>
        <begin position="319"/>
        <end position="344"/>
    </location>
</feature>
<reference evidence="2 5" key="2">
    <citation type="submission" date="2020-08" db="EMBL/GenBank/DDBJ databases">
        <title>Genomic Encyclopedia of Type Strains, Phase IV (KMG-IV): sequencing the most valuable type-strain genomes for metagenomic binning, comparative biology and taxonomic classification.</title>
        <authorList>
            <person name="Goeker M."/>
        </authorList>
    </citation>
    <scope>NUCLEOTIDE SEQUENCE [LARGE SCALE GENOMIC DNA]</scope>
    <source>
        <strain evidence="2 5">DSM 12421</strain>
    </source>
</reference>
<evidence type="ECO:0000313" key="5">
    <source>
        <dbReference type="Proteomes" id="UP000582213"/>
    </source>
</evidence>
<accession>A0A650CEY0</accession>
<sequence length="409" mass="46770">MERLKDIIKTLKVLNSNKTLKILFITQLIPVNFVLYYLLVGYIYFLTRNLIDLGIIVVTSISGVPSFLLPFSSAINNSIKSLKKYDLSIILVQFITLAWITFLVSTYVNSAVFLGILQGLFISLFIFREPVNLYLIKSVNLDFDVLRKLEGILASLRQINQAIIVVLVILLEERYGLRVFDAGFGILLIFILLTLLLKLKLDYPAAEKTPLTISFITQFKSLKKTSNTVKLIFISDYLLYPIIAALYPVIFYLLGITDMFNVSYSLYLLFFSITMIFATYVSNIIRVRTLGNYVLVYRITIALVIVLLSYIVYLFPVFMIGVFTILVLENSSFIYLNSFLITAIEKEKIRIIIPIMEFIFSIVYSVAVIVVSDIGTVIGELSILRYIGIIYVIVYAILFVRTRNIRMMT</sequence>
<feature type="transmembrane region" description="Helical" evidence="1">
    <location>
        <begin position="262"/>
        <end position="281"/>
    </location>
</feature>
<feature type="transmembrane region" description="Helical" evidence="1">
    <location>
        <begin position="87"/>
        <end position="105"/>
    </location>
</feature>
<dbReference type="GeneID" id="42800328"/>
<feature type="transmembrane region" description="Helical" evidence="1">
    <location>
        <begin position="237"/>
        <end position="256"/>
    </location>
</feature>
<protein>
    <submittedName>
        <fullName evidence="3">Uncharacterized protein</fullName>
    </submittedName>
</protein>
<proteinExistence type="predicted"/>
<dbReference type="OrthoDB" id="44222at2157"/>
<feature type="transmembrane region" description="Helical" evidence="1">
    <location>
        <begin position="111"/>
        <end position="128"/>
    </location>
</feature>
<keyword evidence="1" id="KW-1133">Transmembrane helix</keyword>
<dbReference type="AlphaFoldDB" id="A0A650CEY0"/>
<dbReference type="RefSeq" id="WP_156013969.1">
    <property type="nucleotide sequence ID" value="NZ_CP045484.1"/>
</dbReference>
<evidence type="ECO:0000313" key="2">
    <source>
        <dbReference type="EMBL" id="MBB5254752.1"/>
    </source>
</evidence>